<sequence length="200" mass="22101">MHSIATLTCILSALCFLDVALGAHAGFSVHFPWITREKATLLDERQDLLAFEPYCGTPLSTPYLVALNNASAGRIKSNAQEFSGRAATFASFSGMPGDLVSISYTPRRVPRKADDFTVKIIKDIPIPASGQLCFDQFQMPERPMPENGVFLLEARDPKSTYYEYFCADVVLVDIVETGAEHPAMCARNNETLIPMPDEYL</sequence>
<dbReference type="EMBL" id="ML208264">
    <property type="protein sequence ID" value="TFK75153.1"/>
    <property type="molecule type" value="Genomic_DNA"/>
</dbReference>
<accession>A0ACD3BAR3</accession>
<evidence type="ECO:0000313" key="2">
    <source>
        <dbReference type="Proteomes" id="UP000308600"/>
    </source>
</evidence>
<keyword evidence="2" id="KW-1185">Reference proteome</keyword>
<protein>
    <submittedName>
        <fullName evidence="1">Uncharacterized protein</fullName>
    </submittedName>
</protein>
<gene>
    <name evidence="1" type="ORF">BDN72DRAFT_892502</name>
</gene>
<dbReference type="Proteomes" id="UP000308600">
    <property type="component" value="Unassembled WGS sequence"/>
</dbReference>
<reference evidence="1 2" key="1">
    <citation type="journal article" date="2019" name="Nat. Ecol. Evol.">
        <title>Megaphylogeny resolves global patterns of mushroom evolution.</title>
        <authorList>
            <person name="Varga T."/>
            <person name="Krizsan K."/>
            <person name="Foldi C."/>
            <person name="Dima B."/>
            <person name="Sanchez-Garcia M."/>
            <person name="Sanchez-Ramirez S."/>
            <person name="Szollosi G.J."/>
            <person name="Szarkandi J.G."/>
            <person name="Papp V."/>
            <person name="Albert L."/>
            <person name="Andreopoulos W."/>
            <person name="Angelini C."/>
            <person name="Antonin V."/>
            <person name="Barry K.W."/>
            <person name="Bougher N.L."/>
            <person name="Buchanan P."/>
            <person name="Buyck B."/>
            <person name="Bense V."/>
            <person name="Catcheside P."/>
            <person name="Chovatia M."/>
            <person name="Cooper J."/>
            <person name="Damon W."/>
            <person name="Desjardin D."/>
            <person name="Finy P."/>
            <person name="Geml J."/>
            <person name="Haridas S."/>
            <person name="Hughes K."/>
            <person name="Justo A."/>
            <person name="Karasinski D."/>
            <person name="Kautmanova I."/>
            <person name="Kiss B."/>
            <person name="Kocsube S."/>
            <person name="Kotiranta H."/>
            <person name="LaButti K.M."/>
            <person name="Lechner B.E."/>
            <person name="Liimatainen K."/>
            <person name="Lipzen A."/>
            <person name="Lukacs Z."/>
            <person name="Mihaltcheva S."/>
            <person name="Morgado L.N."/>
            <person name="Niskanen T."/>
            <person name="Noordeloos M.E."/>
            <person name="Ohm R.A."/>
            <person name="Ortiz-Santana B."/>
            <person name="Ovrebo C."/>
            <person name="Racz N."/>
            <person name="Riley R."/>
            <person name="Savchenko A."/>
            <person name="Shiryaev A."/>
            <person name="Soop K."/>
            <person name="Spirin V."/>
            <person name="Szebenyi C."/>
            <person name="Tomsovsky M."/>
            <person name="Tulloss R.E."/>
            <person name="Uehling J."/>
            <person name="Grigoriev I.V."/>
            <person name="Vagvolgyi C."/>
            <person name="Papp T."/>
            <person name="Martin F.M."/>
            <person name="Miettinen O."/>
            <person name="Hibbett D.S."/>
            <person name="Nagy L.G."/>
        </authorList>
    </citation>
    <scope>NUCLEOTIDE SEQUENCE [LARGE SCALE GENOMIC DNA]</scope>
    <source>
        <strain evidence="1 2">NL-1719</strain>
    </source>
</reference>
<name>A0ACD3BAR3_9AGAR</name>
<organism evidence="1 2">
    <name type="scientific">Pluteus cervinus</name>
    <dbReference type="NCBI Taxonomy" id="181527"/>
    <lineage>
        <taxon>Eukaryota</taxon>
        <taxon>Fungi</taxon>
        <taxon>Dikarya</taxon>
        <taxon>Basidiomycota</taxon>
        <taxon>Agaricomycotina</taxon>
        <taxon>Agaricomycetes</taxon>
        <taxon>Agaricomycetidae</taxon>
        <taxon>Agaricales</taxon>
        <taxon>Pluteineae</taxon>
        <taxon>Pluteaceae</taxon>
        <taxon>Pluteus</taxon>
    </lineage>
</organism>
<proteinExistence type="predicted"/>
<evidence type="ECO:0000313" key="1">
    <source>
        <dbReference type="EMBL" id="TFK75153.1"/>
    </source>
</evidence>